<proteinExistence type="predicted"/>
<feature type="transmembrane region" description="Helical" evidence="1">
    <location>
        <begin position="38"/>
        <end position="57"/>
    </location>
</feature>
<keyword evidence="1" id="KW-0812">Transmembrane</keyword>
<feature type="transmembrane region" description="Helical" evidence="1">
    <location>
        <begin position="7"/>
        <end position="32"/>
    </location>
</feature>
<name>A0ABS8WJ90_9GAMM</name>
<organism evidence="2 3">
    <name type="scientific">Motilimonas cestriensis</name>
    <dbReference type="NCBI Taxonomy" id="2742685"/>
    <lineage>
        <taxon>Bacteria</taxon>
        <taxon>Pseudomonadati</taxon>
        <taxon>Pseudomonadota</taxon>
        <taxon>Gammaproteobacteria</taxon>
        <taxon>Alteromonadales</taxon>
        <taxon>Alteromonadales genera incertae sedis</taxon>
        <taxon>Motilimonas</taxon>
    </lineage>
</organism>
<comment type="caution">
    <text evidence="2">The sequence shown here is derived from an EMBL/GenBank/DDBJ whole genome shotgun (WGS) entry which is preliminary data.</text>
</comment>
<sequence>MKNFVSFVASVLWAIVTWLFLFFVAQGILFQINAPFEYFLNWWVIPTISAFVAIRFTSNLFYNVNKKSLLIVFCCLFLTCTLGGALYLHFNIFVGFEVQLTEVLSLSGIVLGSCFGAYLAYKSPHKKLL</sequence>
<keyword evidence="3" id="KW-1185">Reference proteome</keyword>
<protein>
    <submittedName>
        <fullName evidence="2">Uncharacterized protein</fullName>
    </submittedName>
</protein>
<dbReference type="Proteomes" id="UP001201273">
    <property type="component" value="Unassembled WGS sequence"/>
</dbReference>
<dbReference type="RefSeq" id="WP_233055155.1">
    <property type="nucleotide sequence ID" value="NZ_JAIMJA010000056.1"/>
</dbReference>
<accession>A0ABS8WJ90</accession>
<dbReference type="EMBL" id="JAIMJA010000056">
    <property type="protein sequence ID" value="MCE2597425.1"/>
    <property type="molecule type" value="Genomic_DNA"/>
</dbReference>
<keyword evidence="1" id="KW-0472">Membrane</keyword>
<evidence type="ECO:0000313" key="3">
    <source>
        <dbReference type="Proteomes" id="UP001201273"/>
    </source>
</evidence>
<evidence type="ECO:0000313" key="2">
    <source>
        <dbReference type="EMBL" id="MCE2597425.1"/>
    </source>
</evidence>
<evidence type="ECO:0000256" key="1">
    <source>
        <dbReference type="SAM" id="Phobius"/>
    </source>
</evidence>
<gene>
    <name evidence="2" type="ORF">K6Y31_21905</name>
</gene>
<reference evidence="2 3" key="1">
    <citation type="journal article" date="2022" name="Environ. Microbiol. Rep.">
        <title>Eco-phylogenetic analyses reveal divergent evolution of vitamin B12 metabolism in the marine bacterial family 'Psychromonadaceae'.</title>
        <authorList>
            <person name="Jin X."/>
            <person name="Yang Y."/>
            <person name="Cao H."/>
            <person name="Gao B."/>
            <person name="Zhao Z."/>
        </authorList>
    </citation>
    <scope>NUCLEOTIDE SEQUENCE [LARGE SCALE GENOMIC DNA]</scope>
    <source>
        <strain evidence="2 3">MKS20</strain>
    </source>
</reference>
<feature type="transmembrane region" description="Helical" evidence="1">
    <location>
        <begin position="69"/>
        <end position="90"/>
    </location>
</feature>
<keyword evidence="1" id="KW-1133">Transmembrane helix</keyword>
<feature type="transmembrane region" description="Helical" evidence="1">
    <location>
        <begin position="102"/>
        <end position="121"/>
    </location>
</feature>